<evidence type="ECO:0000313" key="3">
    <source>
        <dbReference type="Proteomes" id="UP000250642"/>
    </source>
</evidence>
<protein>
    <submittedName>
        <fullName evidence="2">Glucose-1-phosphate cytidylyltransferase</fullName>
        <ecNumber evidence="2">2.7.7.33</ecNumber>
    </submittedName>
</protein>
<dbReference type="Proteomes" id="UP000250642">
    <property type="component" value="Unassembled WGS sequence"/>
</dbReference>
<reference evidence="2 3" key="1">
    <citation type="submission" date="2018-04" db="EMBL/GenBank/DDBJ databases">
        <title>Paenibacillus taichungensis Genome sequencing and assembly.</title>
        <authorList>
            <person name="Xu J."/>
            <person name="Rensing C."/>
            <person name="Mazhar H.S."/>
        </authorList>
    </citation>
    <scope>NUCLEOTIDE SEQUENCE [LARGE SCALE GENOMIC DNA]</scope>
    <source>
        <strain evidence="2 3">NC1</strain>
    </source>
</reference>
<keyword evidence="2" id="KW-0808">Transferase</keyword>
<dbReference type="CDD" id="cd02524">
    <property type="entry name" value="G1P_cytidylyltransferase"/>
    <property type="match status" value="1"/>
</dbReference>
<dbReference type="EMBL" id="QEVW01000029">
    <property type="protein sequence ID" value="RAW09980.1"/>
    <property type="molecule type" value="Genomic_DNA"/>
</dbReference>
<proteinExistence type="predicted"/>
<evidence type="ECO:0000313" key="2">
    <source>
        <dbReference type="EMBL" id="RAW09980.1"/>
    </source>
</evidence>
<dbReference type="Pfam" id="PF00483">
    <property type="entry name" value="NTP_transferase"/>
    <property type="match status" value="1"/>
</dbReference>
<dbReference type="EC" id="2.7.7.33" evidence="2"/>
<name>A0A329QC57_9BACL</name>
<dbReference type="Gene3D" id="3.90.550.10">
    <property type="entry name" value="Spore Coat Polysaccharide Biosynthesis Protein SpsA, Chain A"/>
    <property type="match status" value="1"/>
</dbReference>
<organism evidence="2 3">
    <name type="scientific">Paenibacillus taichungensis</name>
    <dbReference type="NCBI Taxonomy" id="484184"/>
    <lineage>
        <taxon>Bacteria</taxon>
        <taxon>Bacillati</taxon>
        <taxon>Bacillota</taxon>
        <taxon>Bacilli</taxon>
        <taxon>Bacillales</taxon>
        <taxon>Paenibacillaceae</taxon>
        <taxon>Paenibacillus</taxon>
    </lineage>
</organism>
<gene>
    <name evidence="2" type="primary">rfbF</name>
    <name evidence="2" type="ORF">DC345_29710</name>
</gene>
<keyword evidence="2" id="KW-0548">Nucleotidyltransferase</keyword>
<dbReference type="AlphaFoldDB" id="A0A329QC57"/>
<dbReference type="InterPro" id="IPR005835">
    <property type="entry name" value="NTP_transferase_dom"/>
</dbReference>
<accession>A0A329QC57</accession>
<dbReference type="GO" id="GO:0009243">
    <property type="term" value="P:O antigen biosynthetic process"/>
    <property type="evidence" value="ECO:0007669"/>
    <property type="project" value="InterPro"/>
</dbReference>
<comment type="caution">
    <text evidence="2">The sequence shown here is derived from an EMBL/GenBank/DDBJ whole genome shotgun (WGS) entry which is preliminary data.</text>
</comment>
<sequence>MKVVILAGGYGTRISEESIFRPKPMVEIGEYPILHHIMKCYSSYGFYDFIICCGYKANVIKEYFANYFLHTSDVTFDFREGGEMEIHSNKAEPWRVTVVDTGLDTQTAGRIKKIEKFINSEPFLLTYGDGLADVNMHELINFHRTSQSIVTLTAVQPSGRFGAIDIEEGNMISSFKEKPKGDVGWVNGGFFVCEPAIFDYIDGDYTIWEREPLEKIAEIGKLAAFRHHGFWSPMDTVRDKAYMESLWKNGDAPWKVW</sequence>
<dbReference type="InterPro" id="IPR029044">
    <property type="entry name" value="Nucleotide-diphossugar_trans"/>
</dbReference>
<feature type="domain" description="Nucleotidyl transferase" evidence="1">
    <location>
        <begin position="2"/>
        <end position="206"/>
    </location>
</feature>
<dbReference type="RefSeq" id="WP_113056200.1">
    <property type="nucleotide sequence ID" value="NZ_QEVW01000029.1"/>
</dbReference>
<evidence type="ECO:0000259" key="1">
    <source>
        <dbReference type="Pfam" id="PF00483"/>
    </source>
</evidence>
<dbReference type="InterPro" id="IPR046981">
    <property type="entry name" value="G1P_cyt_trans"/>
</dbReference>
<dbReference type="GO" id="GO:0047343">
    <property type="term" value="F:glucose-1-phosphate cytidylyltransferase activity"/>
    <property type="evidence" value="ECO:0007669"/>
    <property type="project" value="UniProtKB-EC"/>
</dbReference>
<dbReference type="SUPFAM" id="SSF53448">
    <property type="entry name" value="Nucleotide-diphospho-sugar transferases"/>
    <property type="match status" value="1"/>
</dbReference>
<dbReference type="PANTHER" id="PTHR47183">
    <property type="entry name" value="GLUCOSE-1-PHOSPHATE CYTIDYLYLTRANSFERASE-RELATED"/>
    <property type="match status" value="1"/>
</dbReference>
<dbReference type="InterPro" id="IPR013446">
    <property type="entry name" value="G1P_cyt_trans-like"/>
</dbReference>
<dbReference type="NCBIfam" id="TIGR02623">
    <property type="entry name" value="G1P_cyt_trans"/>
    <property type="match status" value="1"/>
</dbReference>
<dbReference type="PANTHER" id="PTHR47183:SF1">
    <property type="entry name" value="GLUCOSE-1-PHOSPHATE CYTIDYLYLTRANSFERASE"/>
    <property type="match status" value="1"/>
</dbReference>